<dbReference type="Gene3D" id="1.20.1250.20">
    <property type="entry name" value="MFS general substrate transporter like domains"/>
    <property type="match status" value="1"/>
</dbReference>
<dbReference type="AlphaFoldDB" id="A0A3E2NU31"/>
<feature type="transmembrane region" description="Helical" evidence="6">
    <location>
        <begin position="116"/>
        <end position="137"/>
    </location>
</feature>
<dbReference type="InterPro" id="IPR020846">
    <property type="entry name" value="MFS_dom"/>
</dbReference>
<dbReference type="EMBL" id="QWDE01000001">
    <property type="protein sequence ID" value="RFZ84518.1"/>
    <property type="molecule type" value="Genomic_DNA"/>
</dbReference>
<organism evidence="8 9">
    <name type="scientific">Mucilaginibacter terrenus</name>
    <dbReference type="NCBI Taxonomy" id="2482727"/>
    <lineage>
        <taxon>Bacteria</taxon>
        <taxon>Pseudomonadati</taxon>
        <taxon>Bacteroidota</taxon>
        <taxon>Sphingobacteriia</taxon>
        <taxon>Sphingobacteriales</taxon>
        <taxon>Sphingobacteriaceae</taxon>
        <taxon>Mucilaginibacter</taxon>
    </lineage>
</organism>
<dbReference type="Proteomes" id="UP000260823">
    <property type="component" value="Unassembled WGS sequence"/>
</dbReference>
<dbReference type="PROSITE" id="PS50850">
    <property type="entry name" value="MFS"/>
    <property type="match status" value="1"/>
</dbReference>
<accession>A0A3E2NU31</accession>
<feature type="transmembrane region" description="Helical" evidence="6">
    <location>
        <begin position="250"/>
        <end position="271"/>
    </location>
</feature>
<evidence type="ECO:0000256" key="5">
    <source>
        <dbReference type="ARBA" id="ARBA00023136"/>
    </source>
</evidence>
<dbReference type="SUPFAM" id="SSF103473">
    <property type="entry name" value="MFS general substrate transporter"/>
    <property type="match status" value="1"/>
</dbReference>
<evidence type="ECO:0000313" key="8">
    <source>
        <dbReference type="EMBL" id="RFZ84518.1"/>
    </source>
</evidence>
<evidence type="ECO:0000256" key="2">
    <source>
        <dbReference type="ARBA" id="ARBA00022448"/>
    </source>
</evidence>
<feature type="transmembrane region" description="Helical" evidence="6">
    <location>
        <begin position="283"/>
        <end position="301"/>
    </location>
</feature>
<feature type="transmembrane region" description="Helical" evidence="6">
    <location>
        <begin position="59"/>
        <end position="80"/>
    </location>
</feature>
<reference evidence="8 9" key="1">
    <citation type="submission" date="2018-08" db="EMBL/GenBank/DDBJ databases">
        <title>Mucilaginibacter terrae sp. nov., isolated from manganese diggings.</title>
        <authorList>
            <person name="Huang Y."/>
            <person name="Zhou Z."/>
        </authorList>
    </citation>
    <scope>NUCLEOTIDE SEQUENCE [LARGE SCALE GENOMIC DNA]</scope>
    <source>
        <strain evidence="8 9">ZH6</strain>
    </source>
</reference>
<evidence type="ECO:0000256" key="3">
    <source>
        <dbReference type="ARBA" id="ARBA00022692"/>
    </source>
</evidence>
<comment type="subcellular location">
    <subcellularLocation>
        <location evidence="1">Endomembrane system</location>
        <topology evidence="1">Multi-pass membrane protein</topology>
    </subcellularLocation>
</comment>
<evidence type="ECO:0000256" key="6">
    <source>
        <dbReference type="SAM" id="Phobius"/>
    </source>
</evidence>
<feature type="transmembrane region" description="Helical" evidence="6">
    <location>
        <begin position="92"/>
        <end position="110"/>
    </location>
</feature>
<keyword evidence="4 6" id="KW-1133">Transmembrane helix</keyword>
<evidence type="ECO:0000256" key="1">
    <source>
        <dbReference type="ARBA" id="ARBA00004127"/>
    </source>
</evidence>
<keyword evidence="2" id="KW-0813">Transport</keyword>
<feature type="transmembrane region" description="Helical" evidence="6">
    <location>
        <begin position="313"/>
        <end position="331"/>
    </location>
</feature>
<dbReference type="InterPro" id="IPR036259">
    <property type="entry name" value="MFS_trans_sf"/>
</dbReference>
<keyword evidence="3 6" id="KW-0812">Transmembrane</keyword>
<dbReference type="GO" id="GO:0012505">
    <property type="term" value="C:endomembrane system"/>
    <property type="evidence" value="ECO:0007669"/>
    <property type="project" value="UniProtKB-SubCell"/>
</dbReference>
<comment type="caution">
    <text evidence="8">The sequence shown here is derived from an EMBL/GenBank/DDBJ whole genome shotgun (WGS) entry which is preliminary data.</text>
</comment>
<protein>
    <submittedName>
        <fullName evidence="8">MFS transporter</fullName>
    </submittedName>
</protein>
<gene>
    <name evidence="8" type="ORF">DYU05_02555</name>
</gene>
<proteinExistence type="predicted"/>
<dbReference type="OrthoDB" id="9768783at2"/>
<feature type="transmembrane region" description="Helical" evidence="6">
    <location>
        <begin position="406"/>
        <end position="424"/>
    </location>
</feature>
<evidence type="ECO:0000256" key="4">
    <source>
        <dbReference type="ARBA" id="ARBA00022989"/>
    </source>
</evidence>
<keyword evidence="5 6" id="KW-0472">Membrane</keyword>
<feature type="transmembrane region" description="Helical" evidence="6">
    <location>
        <begin position="376"/>
        <end position="394"/>
    </location>
</feature>
<feature type="transmembrane region" description="Helical" evidence="6">
    <location>
        <begin position="158"/>
        <end position="178"/>
    </location>
</feature>
<dbReference type="GO" id="GO:0022857">
    <property type="term" value="F:transmembrane transporter activity"/>
    <property type="evidence" value="ECO:0007669"/>
    <property type="project" value="InterPro"/>
</dbReference>
<feature type="domain" description="Major facilitator superfamily (MFS) profile" evidence="7">
    <location>
        <begin position="246"/>
        <end position="433"/>
    </location>
</feature>
<evidence type="ECO:0000259" key="7">
    <source>
        <dbReference type="PROSITE" id="PS50850"/>
    </source>
</evidence>
<sequence>MPEKNDKRIINAWAMFDWANSAYNLVITTTIFPAYYVAITENASNGNRVQFFGHSFINTALQNYSLSFAYLIMVLLLPVLSSIADYRGNKKVFMQFFTIIGSLACCGLFFFDAAHIERGIICFAIAAIGYSGGFVFYNSYLPEIATLDMQDRVSAKGFTYGYVGSVLLQLICFVFVLMPDKFGLNKSSAAQLSFLLVGIWWIGFAMIPFSRLPKGNPNATSHHQNIIKGGFIELGKVWQKIKALPMLRGYLPAFFFYSMGVQTIMLAATAFAAKELHMDTSALITIILIIQIIAIFGAMLMSRLSDKYGNIRVLIFVVVIWIGVCLAAYFTTTQTQFYIIAVVVGLVMGGIQSLSRSTYSKYLPQDTTDTASFFSFYDVTEKLAIVGGLFSFAFIEELTGSMRNSTLALCGFFVVGLLLLVSLLRTEHKVQKI</sequence>
<dbReference type="RefSeq" id="WP_117381407.1">
    <property type="nucleotide sequence ID" value="NZ_QWDE01000001.1"/>
</dbReference>
<dbReference type="PANTHER" id="PTHR23519">
    <property type="entry name" value="AUTOPHAGY-RELATED PROTEIN 22"/>
    <property type="match status" value="1"/>
</dbReference>
<dbReference type="Pfam" id="PF11700">
    <property type="entry name" value="ATG22"/>
    <property type="match status" value="1"/>
</dbReference>
<name>A0A3E2NU31_9SPHI</name>
<dbReference type="InterPro" id="IPR050495">
    <property type="entry name" value="ATG22/LtaA_families"/>
</dbReference>
<dbReference type="PANTHER" id="PTHR23519:SF1">
    <property type="entry name" value="AUTOPHAGY-RELATED PROTEIN 22"/>
    <property type="match status" value="1"/>
</dbReference>
<keyword evidence="9" id="KW-1185">Reference proteome</keyword>
<feature type="transmembrane region" description="Helical" evidence="6">
    <location>
        <begin position="21"/>
        <end position="39"/>
    </location>
</feature>
<feature type="transmembrane region" description="Helical" evidence="6">
    <location>
        <begin position="337"/>
        <end position="355"/>
    </location>
</feature>
<dbReference type="InterPro" id="IPR024671">
    <property type="entry name" value="Atg22-like"/>
</dbReference>
<evidence type="ECO:0000313" key="9">
    <source>
        <dbReference type="Proteomes" id="UP000260823"/>
    </source>
</evidence>
<feature type="transmembrane region" description="Helical" evidence="6">
    <location>
        <begin position="190"/>
        <end position="209"/>
    </location>
</feature>